<reference evidence="2" key="1">
    <citation type="submission" date="2022-06" db="EMBL/GenBank/DDBJ databases">
        <authorList>
            <consortium name="SYNGENTA / RWTH Aachen University"/>
        </authorList>
    </citation>
    <scope>NUCLEOTIDE SEQUENCE</scope>
</reference>
<keyword evidence="1" id="KW-1133">Transmembrane helix</keyword>
<gene>
    <name evidence="2" type="ORF">PPACK8108_LOCUS22516</name>
</gene>
<keyword evidence="3" id="KW-1185">Reference proteome</keyword>
<dbReference type="AlphaFoldDB" id="A0AAV0BM43"/>
<accession>A0AAV0BM43</accession>
<comment type="caution">
    <text evidence="2">The sequence shown here is derived from an EMBL/GenBank/DDBJ whole genome shotgun (WGS) entry which is preliminary data.</text>
</comment>
<organism evidence="2 3">
    <name type="scientific">Phakopsora pachyrhizi</name>
    <name type="common">Asian soybean rust disease fungus</name>
    <dbReference type="NCBI Taxonomy" id="170000"/>
    <lineage>
        <taxon>Eukaryota</taxon>
        <taxon>Fungi</taxon>
        <taxon>Dikarya</taxon>
        <taxon>Basidiomycota</taxon>
        <taxon>Pucciniomycotina</taxon>
        <taxon>Pucciniomycetes</taxon>
        <taxon>Pucciniales</taxon>
        <taxon>Phakopsoraceae</taxon>
        <taxon>Phakopsora</taxon>
    </lineage>
</organism>
<evidence type="ECO:0000313" key="2">
    <source>
        <dbReference type="EMBL" id="CAH7687693.1"/>
    </source>
</evidence>
<keyword evidence="1" id="KW-0812">Transmembrane</keyword>
<evidence type="ECO:0000313" key="3">
    <source>
        <dbReference type="Proteomes" id="UP001153365"/>
    </source>
</evidence>
<protein>
    <submittedName>
        <fullName evidence="2">Expressed protein</fullName>
    </submittedName>
</protein>
<sequence>MKFSSLGEIQGETYKDRISCSAIINSLHCLIYLDIQLLSIYLNSLANTMQILSSLTLVMNGFLFVAHFLKVRTCSITKRSLENSTVRTYSESSSSSCIINSLLNRPELIVKNSNFCSMRLSNLKFSKYFWQYLRMCRTNTFSTKNKRAFSVSLSMLRTLSHPELKLWAFSIELRISSKPITVFVAVIEYFTFILNDGVR</sequence>
<evidence type="ECO:0000256" key="1">
    <source>
        <dbReference type="SAM" id="Phobius"/>
    </source>
</evidence>
<name>A0AAV0BM43_PHAPC</name>
<keyword evidence="1" id="KW-0472">Membrane</keyword>
<feature type="transmembrane region" description="Helical" evidence="1">
    <location>
        <begin position="21"/>
        <end position="42"/>
    </location>
</feature>
<proteinExistence type="predicted"/>
<dbReference type="Proteomes" id="UP001153365">
    <property type="component" value="Unassembled WGS sequence"/>
</dbReference>
<feature type="transmembrane region" description="Helical" evidence="1">
    <location>
        <begin position="48"/>
        <end position="69"/>
    </location>
</feature>
<dbReference type="EMBL" id="CALTRL010005902">
    <property type="protein sequence ID" value="CAH7687693.1"/>
    <property type="molecule type" value="Genomic_DNA"/>
</dbReference>